<dbReference type="OrthoDB" id="9806257at2"/>
<organism evidence="6 7">
    <name type="scientific">Prauserella rugosa</name>
    <dbReference type="NCBI Taxonomy" id="43354"/>
    <lineage>
        <taxon>Bacteria</taxon>
        <taxon>Bacillati</taxon>
        <taxon>Actinomycetota</taxon>
        <taxon>Actinomycetes</taxon>
        <taxon>Pseudonocardiales</taxon>
        <taxon>Pseudonocardiaceae</taxon>
        <taxon>Prauserella</taxon>
    </lineage>
</organism>
<protein>
    <submittedName>
        <fullName evidence="6">D-amino-acid dehydrogenase</fullName>
    </submittedName>
</protein>
<dbReference type="GO" id="GO:0016491">
    <property type="term" value="F:oxidoreductase activity"/>
    <property type="evidence" value="ECO:0007669"/>
    <property type="project" value="UniProtKB-KW"/>
</dbReference>
<feature type="domain" description="FAD dependent oxidoreductase" evidence="5">
    <location>
        <begin position="2"/>
        <end position="360"/>
    </location>
</feature>
<evidence type="ECO:0000259" key="5">
    <source>
        <dbReference type="Pfam" id="PF01266"/>
    </source>
</evidence>
<dbReference type="Gene3D" id="3.50.50.60">
    <property type="entry name" value="FAD/NAD(P)-binding domain"/>
    <property type="match status" value="1"/>
</dbReference>
<dbReference type="RefSeq" id="WP_051757520.1">
    <property type="nucleotide sequence ID" value="NZ_JOIJ01000003.1"/>
</dbReference>
<gene>
    <name evidence="6" type="ORF">JD82_02063</name>
</gene>
<dbReference type="GO" id="GO:0005737">
    <property type="term" value="C:cytoplasm"/>
    <property type="evidence" value="ECO:0007669"/>
    <property type="project" value="TreeGrafter"/>
</dbReference>
<evidence type="ECO:0000256" key="2">
    <source>
        <dbReference type="ARBA" id="ARBA00009410"/>
    </source>
</evidence>
<evidence type="ECO:0000313" key="6">
    <source>
        <dbReference type="EMBL" id="TWH20221.1"/>
    </source>
</evidence>
<dbReference type="InterPro" id="IPR036188">
    <property type="entry name" value="FAD/NAD-bd_sf"/>
</dbReference>
<reference evidence="6 7" key="1">
    <citation type="submission" date="2019-07" db="EMBL/GenBank/DDBJ databases">
        <title>R&amp;d 2014.</title>
        <authorList>
            <person name="Klenk H.-P."/>
        </authorList>
    </citation>
    <scope>NUCLEOTIDE SEQUENCE [LARGE SCALE GENOMIC DNA]</scope>
    <source>
        <strain evidence="6 7">DSM 43194</strain>
    </source>
</reference>
<dbReference type="EMBL" id="VLJV01000001">
    <property type="protein sequence ID" value="TWH20221.1"/>
    <property type="molecule type" value="Genomic_DNA"/>
</dbReference>
<comment type="caution">
    <text evidence="6">The sequence shown here is derived from an EMBL/GenBank/DDBJ whole genome shotgun (WGS) entry which is preliminary data.</text>
</comment>
<dbReference type="Pfam" id="PF01266">
    <property type="entry name" value="DAO"/>
    <property type="match status" value="1"/>
</dbReference>
<keyword evidence="7" id="KW-1185">Reference proteome</keyword>
<dbReference type="Gene3D" id="3.30.9.10">
    <property type="entry name" value="D-Amino Acid Oxidase, subunit A, domain 2"/>
    <property type="match status" value="1"/>
</dbReference>
<sequence>MRIVIIGSGIAGAGTAWHLARRGAEVVVVDADLAGRATAAGAGIVSPWSSRSLEGEELAFHAEGAAYYRRFVPELAADLATDPDGGADPSFAVVGGLVVSPDEAWLREFHTRALERAERWPEAGEVTLLDPAQARERMPLLAPELGAVHIAGGGRVDGRRLREAFLAGAAARGAQLRDGAAELDVRADRVAGVRVAGERIEADGVVLAAGAWSGAFVEPLGVRLLVEPQRGQISHFGVSALAGGGDTASWPVVSPVGSGHYMLAFPDARVVAGATRETGSGFDHRVTADGQREVLAEALAVAPGLAAATLLETRVGFRPVSADGRPVIGPLPGHPEVTVLTGFGAGGLTIGPHASSLAADAALGRDPRIPEMFRAGRFAGISDR</sequence>
<keyword evidence="4" id="KW-0560">Oxidoreductase</keyword>
<evidence type="ECO:0000256" key="4">
    <source>
        <dbReference type="ARBA" id="ARBA00023002"/>
    </source>
</evidence>
<dbReference type="Proteomes" id="UP000317303">
    <property type="component" value="Unassembled WGS sequence"/>
</dbReference>
<comment type="cofactor">
    <cofactor evidence="1">
        <name>FAD</name>
        <dbReference type="ChEBI" id="CHEBI:57692"/>
    </cofactor>
</comment>
<keyword evidence="3" id="KW-0285">Flavoprotein</keyword>
<proteinExistence type="inferred from homology"/>
<dbReference type="InterPro" id="IPR006076">
    <property type="entry name" value="FAD-dep_OxRdtase"/>
</dbReference>
<dbReference type="SUPFAM" id="SSF51905">
    <property type="entry name" value="FAD/NAD(P)-binding domain"/>
    <property type="match status" value="2"/>
</dbReference>
<evidence type="ECO:0000256" key="3">
    <source>
        <dbReference type="ARBA" id="ARBA00022630"/>
    </source>
</evidence>
<comment type="similarity">
    <text evidence="2">Belongs to the DadA oxidoreductase family.</text>
</comment>
<accession>A0A660CGS3</accession>
<dbReference type="AlphaFoldDB" id="A0A660CGS3"/>
<evidence type="ECO:0000256" key="1">
    <source>
        <dbReference type="ARBA" id="ARBA00001974"/>
    </source>
</evidence>
<name>A0A660CGS3_9PSEU</name>
<evidence type="ECO:0000313" key="7">
    <source>
        <dbReference type="Proteomes" id="UP000317303"/>
    </source>
</evidence>
<dbReference type="PANTHER" id="PTHR13847">
    <property type="entry name" value="SARCOSINE DEHYDROGENASE-RELATED"/>
    <property type="match status" value="1"/>
</dbReference>
<dbReference type="PANTHER" id="PTHR13847:SF286">
    <property type="entry name" value="D-AMINO ACID DEHYDROGENASE"/>
    <property type="match status" value="1"/>
</dbReference>